<dbReference type="GO" id="GO:0008726">
    <property type="term" value="F:alkanesulfonate monooxygenase activity"/>
    <property type="evidence" value="ECO:0007669"/>
    <property type="project" value="TreeGrafter"/>
</dbReference>
<dbReference type="EMBL" id="LJCR01001118">
    <property type="protein sequence ID" value="KPV51004.1"/>
    <property type="molecule type" value="Genomic_DNA"/>
</dbReference>
<sequence length="255" mass="28489">MPQFRVGVQLHPQHTTYAAFADAVRRAEDLGVDTIWNWDHFYPLYGEKDGPHFEGWTLLTAMATLTSRAEVGCLVTCNSYRNANLLADMARTVDHISSGRLILGIGAGWFERDYDEYGYEFGTGPSRLKDLGASLPVIVERWGKLNPPPTRKIPIMIGGGGEKVTLKLTARYADQWNSFGPPEKWGHKNQVLTDWCNQLGRNPAEIERTVCPNANELDDLDAYVKAGATHFILGMGAPWDMEPLKKLVAWRDAQG</sequence>
<evidence type="ECO:0000256" key="3">
    <source>
        <dbReference type="ARBA" id="ARBA00023002"/>
    </source>
</evidence>
<keyword evidence="3" id="KW-0560">Oxidoreductase</keyword>
<keyword evidence="1" id="KW-0285">Flavoprotein</keyword>
<organism evidence="6 7">
    <name type="scientific">Kouleothrix aurantiaca</name>
    <dbReference type="NCBI Taxonomy" id="186479"/>
    <lineage>
        <taxon>Bacteria</taxon>
        <taxon>Bacillati</taxon>
        <taxon>Chloroflexota</taxon>
        <taxon>Chloroflexia</taxon>
        <taxon>Chloroflexales</taxon>
        <taxon>Roseiflexineae</taxon>
        <taxon>Roseiflexaceae</taxon>
        <taxon>Kouleothrix</taxon>
    </lineage>
</organism>
<feature type="domain" description="Luciferase-like" evidence="5">
    <location>
        <begin position="4"/>
        <end position="207"/>
    </location>
</feature>
<dbReference type="NCBIfam" id="TIGR03856">
    <property type="entry name" value="F420_MSMEG_2906"/>
    <property type="match status" value="1"/>
</dbReference>
<dbReference type="InterPro" id="IPR011251">
    <property type="entry name" value="Luciferase-like_dom"/>
</dbReference>
<dbReference type="InterPro" id="IPR022480">
    <property type="entry name" value="F420_MSMEG2906"/>
</dbReference>
<dbReference type="Proteomes" id="UP000050509">
    <property type="component" value="Unassembled WGS sequence"/>
</dbReference>
<dbReference type="GO" id="GO:0046306">
    <property type="term" value="P:alkanesulfonate catabolic process"/>
    <property type="evidence" value="ECO:0007669"/>
    <property type="project" value="TreeGrafter"/>
</dbReference>
<keyword evidence="2" id="KW-0288">FMN</keyword>
<name>A0A0P9DDU9_9CHLR</name>
<evidence type="ECO:0000313" key="7">
    <source>
        <dbReference type="Proteomes" id="UP000050509"/>
    </source>
</evidence>
<dbReference type="PATRIC" id="fig|186479.3.peg.528"/>
<gene>
    <name evidence="6" type="ORF">SE17_23700</name>
</gene>
<dbReference type="PANTHER" id="PTHR42847">
    <property type="entry name" value="ALKANESULFONATE MONOOXYGENASE"/>
    <property type="match status" value="1"/>
</dbReference>
<comment type="caution">
    <text evidence="6">The sequence shown here is derived from an EMBL/GenBank/DDBJ whole genome shotgun (WGS) entry which is preliminary data.</text>
</comment>
<protein>
    <submittedName>
        <fullName evidence="6">5,10-methylene tetrahydromethanopterin reductase</fullName>
    </submittedName>
</protein>
<evidence type="ECO:0000256" key="4">
    <source>
        <dbReference type="ARBA" id="ARBA00023033"/>
    </source>
</evidence>
<keyword evidence="7" id="KW-1185">Reference proteome</keyword>
<dbReference type="InterPro" id="IPR050172">
    <property type="entry name" value="SsuD_RutA_monooxygenase"/>
</dbReference>
<reference evidence="6 7" key="1">
    <citation type="submission" date="2015-09" db="EMBL/GenBank/DDBJ databases">
        <title>Draft genome sequence of Kouleothrix aurantiaca JCM 19913.</title>
        <authorList>
            <person name="Hemp J."/>
        </authorList>
    </citation>
    <scope>NUCLEOTIDE SEQUENCE [LARGE SCALE GENOMIC DNA]</scope>
    <source>
        <strain evidence="6 7">COM-B</strain>
    </source>
</reference>
<dbReference type="InterPro" id="IPR036661">
    <property type="entry name" value="Luciferase-like_sf"/>
</dbReference>
<dbReference type="AlphaFoldDB" id="A0A0P9DDU9"/>
<evidence type="ECO:0000259" key="5">
    <source>
        <dbReference type="Pfam" id="PF00296"/>
    </source>
</evidence>
<dbReference type="CDD" id="cd01097">
    <property type="entry name" value="Tetrahydromethanopterin_reductase"/>
    <property type="match status" value="1"/>
</dbReference>
<dbReference type="Pfam" id="PF00296">
    <property type="entry name" value="Bac_luciferase"/>
    <property type="match status" value="1"/>
</dbReference>
<evidence type="ECO:0000256" key="2">
    <source>
        <dbReference type="ARBA" id="ARBA00022643"/>
    </source>
</evidence>
<keyword evidence="4" id="KW-0503">Monooxygenase</keyword>
<dbReference type="SUPFAM" id="SSF51679">
    <property type="entry name" value="Bacterial luciferase-like"/>
    <property type="match status" value="1"/>
</dbReference>
<evidence type="ECO:0000256" key="1">
    <source>
        <dbReference type="ARBA" id="ARBA00022630"/>
    </source>
</evidence>
<evidence type="ECO:0000313" key="6">
    <source>
        <dbReference type="EMBL" id="KPV51004.1"/>
    </source>
</evidence>
<dbReference type="PANTHER" id="PTHR42847:SF8">
    <property type="entry name" value="CONSERVED PROTEIN"/>
    <property type="match status" value="1"/>
</dbReference>
<proteinExistence type="predicted"/>
<accession>A0A0P9DDU9</accession>
<dbReference type="Gene3D" id="3.20.20.30">
    <property type="entry name" value="Luciferase-like domain"/>
    <property type="match status" value="1"/>
</dbReference>